<evidence type="ECO:0000313" key="1">
    <source>
        <dbReference type="EMBL" id="SVE30925.1"/>
    </source>
</evidence>
<protein>
    <submittedName>
        <fullName evidence="1">Uncharacterized protein</fullName>
    </submittedName>
</protein>
<dbReference type="AlphaFoldDB" id="A0A383CGQ7"/>
<organism evidence="1">
    <name type="scientific">marine metagenome</name>
    <dbReference type="NCBI Taxonomy" id="408172"/>
    <lineage>
        <taxon>unclassified sequences</taxon>
        <taxon>metagenomes</taxon>
        <taxon>ecological metagenomes</taxon>
    </lineage>
</organism>
<sequence length="62" mass="6960">AGQRVASVATDSDLFQSGIHWSWGNRQKLVGKVFSQKLSKRIIDSQLSQKTWDLSMKLVGLK</sequence>
<reference evidence="1" key="1">
    <citation type="submission" date="2018-05" db="EMBL/GenBank/DDBJ databases">
        <authorList>
            <person name="Lanie J.A."/>
            <person name="Ng W.-L."/>
            <person name="Kazmierczak K.M."/>
            <person name="Andrzejewski T.M."/>
            <person name="Davidsen T.M."/>
            <person name="Wayne K.J."/>
            <person name="Tettelin H."/>
            <person name="Glass J.I."/>
            <person name="Rusch D."/>
            <person name="Podicherti R."/>
            <person name="Tsui H.-C.T."/>
            <person name="Winkler M.E."/>
        </authorList>
    </citation>
    <scope>NUCLEOTIDE SEQUENCE</scope>
</reference>
<name>A0A383CGQ7_9ZZZZ</name>
<proteinExistence type="predicted"/>
<dbReference type="EMBL" id="UINC01208402">
    <property type="protein sequence ID" value="SVE30925.1"/>
    <property type="molecule type" value="Genomic_DNA"/>
</dbReference>
<feature type="non-terminal residue" evidence="1">
    <location>
        <position position="1"/>
    </location>
</feature>
<accession>A0A383CGQ7</accession>
<gene>
    <name evidence="1" type="ORF">METZ01_LOCUS483779</name>
</gene>